<dbReference type="InterPro" id="IPR007487">
    <property type="entry name" value="ABC_transpt-TYRBP-like"/>
</dbReference>
<comment type="caution">
    <text evidence="1">The sequence shown here is derived from an EMBL/GenBank/DDBJ whole genome shotgun (WGS) entry which is preliminary data.</text>
</comment>
<dbReference type="RefSeq" id="WP_069013922.1">
    <property type="nucleotide sequence ID" value="NZ_LVJW01000003.1"/>
</dbReference>
<dbReference type="Proteomes" id="UP000094849">
    <property type="component" value="Unassembled WGS sequence"/>
</dbReference>
<dbReference type="PANTHER" id="PTHR35271:SF1">
    <property type="entry name" value="ABC TRANSPORTER, SUBSTRATE-BINDING LIPOPROTEIN"/>
    <property type="match status" value="1"/>
</dbReference>
<sequence>MSYEQDNPWCKEIKEGIDRVMAESAELTYFYMDTKVDIQGGEEKAKQALALYETLNPDGIITVDDNAQSMFVVPFLKDKVSTPIFFCGVNNDASAYGYPNQHISGTLERGHIRESIAFLKQLLPEVENICFVVRSSPSGRAIKAQVESEQSTYIVPIEYFELLTNTSEIDDFTSSKGNHCNAIYVDSLEGIIDINGKPMVNRQVIDYLRARFNGPVIGGNSYHVEDGAVSAVAKTGQEQGEIAAGMLLKVLNGTPLKNLPVTRNYKGRRYINVNSMKELGIQPRPIVLRGVTLVTTPK</sequence>
<name>A0A1E2UPW7_9GAMM</name>
<proteinExistence type="predicted"/>
<evidence type="ECO:0000313" key="2">
    <source>
        <dbReference type="Proteomes" id="UP000094849"/>
    </source>
</evidence>
<evidence type="ECO:0008006" key="3">
    <source>
        <dbReference type="Google" id="ProtNLM"/>
    </source>
</evidence>
<dbReference type="Pfam" id="PF04392">
    <property type="entry name" value="ABC_sub_bind"/>
    <property type="match status" value="1"/>
</dbReference>
<dbReference type="EMBL" id="LVJZ01000003">
    <property type="protein sequence ID" value="ODB96800.1"/>
    <property type="molecule type" value="Genomic_DNA"/>
</dbReference>
<gene>
    <name evidence="1" type="ORF">A3196_08550</name>
</gene>
<dbReference type="AlphaFoldDB" id="A0A1E2UPW7"/>
<dbReference type="PANTHER" id="PTHR35271">
    <property type="entry name" value="ABC TRANSPORTER, SUBSTRATE-BINDING LIPOPROTEIN-RELATED"/>
    <property type="match status" value="1"/>
</dbReference>
<dbReference type="STRING" id="1818881.A3196_08550"/>
<dbReference type="Gene3D" id="3.40.50.2300">
    <property type="match status" value="2"/>
</dbReference>
<reference evidence="1 2" key="1">
    <citation type="submission" date="2016-03" db="EMBL/GenBank/DDBJ databases">
        <title>Chemosynthetic sulphur-oxidizing symbionts of marine invertebrate animals are capable of nitrogen fixation.</title>
        <authorList>
            <person name="Petersen J.M."/>
            <person name="Kemper A."/>
            <person name="Gruber-Vodicka H."/>
            <person name="Cardini U."/>
            <person name="Geest Mvander."/>
            <person name="Kleiner M."/>
            <person name="Bulgheresi S."/>
            <person name="Fussmann M."/>
            <person name="Herbold C."/>
            <person name="Seah B.K.B."/>
            <person name="Antony C.Paul."/>
            <person name="Liu D."/>
            <person name="Belitz A."/>
            <person name="Weber M."/>
        </authorList>
    </citation>
    <scope>NUCLEOTIDE SEQUENCE [LARGE SCALE GENOMIC DNA]</scope>
    <source>
        <strain evidence="1">G_D</strain>
    </source>
</reference>
<keyword evidence="2" id="KW-1185">Reference proteome</keyword>
<evidence type="ECO:0000313" key="1">
    <source>
        <dbReference type="EMBL" id="ODB96800.1"/>
    </source>
</evidence>
<accession>A0A1E2UPW7</accession>
<organism evidence="1 2">
    <name type="scientific">Candidatus Thiodiazotropha endoloripes</name>
    <dbReference type="NCBI Taxonomy" id="1818881"/>
    <lineage>
        <taxon>Bacteria</taxon>
        <taxon>Pseudomonadati</taxon>
        <taxon>Pseudomonadota</taxon>
        <taxon>Gammaproteobacteria</taxon>
        <taxon>Chromatiales</taxon>
        <taxon>Sedimenticolaceae</taxon>
        <taxon>Candidatus Thiodiazotropha</taxon>
    </lineage>
</organism>
<protein>
    <recommendedName>
        <fullName evidence="3">ABC transporter substrate-binding protein</fullName>
    </recommendedName>
</protein>